<dbReference type="InterPro" id="IPR018048">
    <property type="entry name" value="Chemokine_CXC_CS"/>
</dbReference>
<proteinExistence type="inferred from homology"/>
<dbReference type="Gene3D" id="2.40.50.40">
    <property type="match status" value="1"/>
</dbReference>
<keyword evidence="4 9" id="KW-0202">Cytokine</keyword>
<evidence type="ECO:0000313" key="11">
    <source>
        <dbReference type="EMBL" id="KAG7477214.1"/>
    </source>
</evidence>
<dbReference type="InterPro" id="IPR001089">
    <property type="entry name" value="Chemokine_CXC"/>
</dbReference>
<evidence type="ECO:0000256" key="8">
    <source>
        <dbReference type="ARBA" id="ARBA00054901"/>
    </source>
</evidence>
<comment type="subcellular location">
    <subcellularLocation>
        <location evidence="1 9">Secreted</location>
    </subcellularLocation>
</comment>
<organism evidence="11 12">
    <name type="scientific">Megalops atlanticus</name>
    <name type="common">Tarpon</name>
    <name type="synonym">Clupea gigantea</name>
    <dbReference type="NCBI Taxonomy" id="7932"/>
    <lineage>
        <taxon>Eukaryota</taxon>
        <taxon>Metazoa</taxon>
        <taxon>Chordata</taxon>
        <taxon>Craniata</taxon>
        <taxon>Vertebrata</taxon>
        <taxon>Euteleostomi</taxon>
        <taxon>Actinopterygii</taxon>
        <taxon>Neopterygii</taxon>
        <taxon>Teleostei</taxon>
        <taxon>Elopiformes</taxon>
        <taxon>Megalopidae</taxon>
        <taxon>Megalops</taxon>
    </lineage>
</organism>
<feature type="chain" id="PRO_5039741147" description="C-X-C motif chemokine" evidence="9">
    <location>
        <begin position="20"/>
        <end position="101"/>
    </location>
</feature>
<keyword evidence="6 9" id="KW-0732">Signal</keyword>
<accession>A0A9D3Q967</accession>
<dbReference type="GO" id="GO:0042056">
    <property type="term" value="F:chemoattractant activity"/>
    <property type="evidence" value="ECO:0007669"/>
    <property type="project" value="UniProtKB-ARBA"/>
</dbReference>
<feature type="domain" description="Chemokine interleukin-8-like" evidence="10">
    <location>
        <begin position="25"/>
        <end position="87"/>
    </location>
</feature>
<dbReference type="InterPro" id="IPR039809">
    <property type="entry name" value="Chemokine_b/g/d"/>
</dbReference>
<dbReference type="GO" id="GO:0008009">
    <property type="term" value="F:chemokine activity"/>
    <property type="evidence" value="ECO:0007669"/>
    <property type="project" value="InterPro"/>
</dbReference>
<gene>
    <name evidence="11" type="ORF">MATL_G00091740</name>
</gene>
<dbReference type="GO" id="GO:0005615">
    <property type="term" value="C:extracellular space"/>
    <property type="evidence" value="ECO:0007669"/>
    <property type="project" value="UniProtKB-UniRule"/>
</dbReference>
<evidence type="ECO:0000256" key="6">
    <source>
        <dbReference type="ARBA" id="ARBA00022729"/>
    </source>
</evidence>
<dbReference type="Pfam" id="PF00048">
    <property type="entry name" value="IL8"/>
    <property type="match status" value="1"/>
</dbReference>
<evidence type="ECO:0000256" key="4">
    <source>
        <dbReference type="ARBA" id="ARBA00022514"/>
    </source>
</evidence>
<dbReference type="PROSITE" id="PS00471">
    <property type="entry name" value="SMALL_CYTOKINES_CXC"/>
    <property type="match status" value="1"/>
</dbReference>
<evidence type="ECO:0000256" key="5">
    <source>
        <dbReference type="ARBA" id="ARBA00022525"/>
    </source>
</evidence>
<comment type="similarity">
    <text evidence="2 9">Belongs to the intercrine alpha (chemokine CxC) family.</text>
</comment>
<dbReference type="InterPro" id="IPR036048">
    <property type="entry name" value="Interleukin_8-like_sf"/>
</dbReference>
<dbReference type="EMBL" id="JAFDVH010000006">
    <property type="protein sequence ID" value="KAG7477214.1"/>
    <property type="molecule type" value="Genomic_DNA"/>
</dbReference>
<dbReference type="PRINTS" id="PR00437">
    <property type="entry name" value="SMALLCYTKCXC"/>
</dbReference>
<dbReference type="CDD" id="cd00273">
    <property type="entry name" value="Chemokine_CXC"/>
    <property type="match status" value="1"/>
</dbReference>
<evidence type="ECO:0000259" key="10">
    <source>
        <dbReference type="SMART" id="SM00199"/>
    </source>
</evidence>
<feature type="signal peptide" evidence="9">
    <location>
        <begin position="1"/>
        <end position="19"/>
    </location>
</feature>
<dbReference type="OrthoDB" id="9948647at2759"/>
<name>A0A9D3Q967_MEGAT</name>
<comment type="caution">
    <text evidence="11">The sequence shown here is derived from an EMBL/GenBank/DDBJ whole genome shotgun (WGS) entry which is preliminary data.</text>
</comment>
<keyword evidence="5 9" id="KW-0964">Secreted</keyword>
<dbReference type="PANTHER" id="PTHR12015">
    <property type="entry name" value="SMALL INDUCIBLE CYTOKINE A"/>
    <property type="match status" value="1"/>
</dbReference>
<dbReference type="SUPFAM" id="SSF54117">
    <property type="entry name" value="Interleukin 8-like chemokines"/>
    <property type="match status" value="1"/>
</dbReference>
<evidence type="ECO:0000256" key="2">
    <source>
        <dbReference type="ARBA" id="ARBA00010665"/>
    </source>
</evidence>
<dbReference type="GO" id="GO:0006955">
    <property type="term" value="P:immune response"/>
    <property type="evidence" value="ECO:0007669"/>
    <property type="project" value="InterPro"/>
</dbReference>
<dbReference type="FunFam" id="2.40.50.40:FF:000004">
    <property type="entry name" value="C-X-C motif chemokine"/>
    <property type="match status" value="1"/>
</dbReference>
<comment type="function">
    <text evidence="8">Ligand for cxcr3.2. Chemotactic for macrophages.</text>
</comment>
<keyword evidence="3 9" id="KW-0145">Chemotaxis</keyword>
<protein>
    <recommendedName>
        <fullName evidence="9">C-X-C motif chemokine</fullName>
    </recommendedName>
</protein>
<reference evidence="11" key="1">
    <citation type="submission" date="2021-01" db="EMBL/GenBank/DDBJ databases">
        <authorList>
            <person name="Zahm M."/>
            <person name="Roques C."/>
            <person name="Cabau C."/>
            <person name="Klopp C."/>
            <person name="Donnadieu C."/>
            <person name="Jouanno E."/>
            <person name="Lampietro C."/>
            <person name="Louis A."/>
            <person name="Herpin A."/>
            <person name="Echchiki A."/>
            <person name="Berthelot C."/>
            <person name="Parey E."/>
            <person name="Roest-Crollius H."/>
            <person name="Braasch I."/>
            <person name="Postlethwait J."/>
            <person name="Bobe J."/>
            <person name="Montfort J."/>
            <person name="Bouchez O."/>
            <person name="Begum T."/>
            <person name="Mejri S."/>
            <person name="Adams A."/>
            <person name="Chen W.-J."/>
            <person name="Guiguen Y."/>
        </authorList>
    </citation>
    <scope>NUCLEOTIDE SEQUENCE</scope>
    <source>
        <strain evidence="11">YG-15Mar2019-1</strain>
        <tissue evidence="11">Brain</tissue>
    </source>
</reference>
<keyword evidence="12" id="KW-1185">Reference proteome</keyword>
<keyword evidence="7" id="KW-1015">Disulfide bond</keyword>
<dbReference type="PANTHER" id="PTHR12015:SF191">
    <property type="entry name" value="C-X-C MOTIF CHEMOKINE 11"/>
    <property type="match status" value="1"/>
</dbReference>
<evidence type="ECO:0000256" key="1">
    <source>
        <dbReference type="ARBA" id="ARBA00004613"/>
    </source>
</evidence>
<evidence type="ECO:0000256" key="3">
    <source>
        <dbReference type="ARBA" id="ARBA00022500"/>
    </source>
</evidence>
<evidence type="ECO:0000256" key="7">
    <source>
        <dbReference type="ARBA" id="ARBA00023157"/>
    </source>
</evidence>
<evidence type="ECO:0000313" key="12">
    <source>
        <dbReference type="Proteomes" id="UP001046870"/>
    </source>
</evidence>
<sequence length="101" mass="11043">MKVLALFLAVVALAATTEGSPGFQSGRCKCLGTMADFIPRRLIGRVEVLPATTTCDRTEIIITLKGSKEERCLNPATQRMQAFVTKFLGGRIPHGKDKKHK</sequence>
<dbReference type="InterPro" id="IPR001811">
    <property type="entry name" value="Chemokine_IL8-like_dom"/>
</dbReference>
<dbReference type="InterPro" id="IPR033899">
    <property type="entry name" value="CXC_Chemokine_domain"/>
</dbReference>
<dbReference type="AlphaFoldDB" id="A0A9D3Q967"/>
<evidence type="ECO:0000256" key="9">
    <source>
        <dbReference type="RuleBase" id="RU361149"/>
    </source>
</evidence>
<dbReference type="Proteomes" id="UP001046870">
    <property type="component" value="Chromosome 6"/>
</dbReference>
<dbReference type="SMART" id="SM00199">
    <property type="entry name" value="SCY"/>
    <property type="match status" value="1"/>
</dbReference>
<dbReference type="GO" id="GO:0006952">
    <property type="term" value="P:defense response"/>
    <property type="evidence" value="ECO:0007669"/>
    <property type="project" value="InterPro"/>
</dbReference>